<evidence type="ECO:0000256" key="3">
    <source>
        <dbReference type="ARBA" id="ARBA00022448"/>
    </source>
</evidence>
<comment type="subcellular location">
    <subcellularLocation>
        <location evidence="1">Cell membrane</location>
        <topology evidence="1">Multi-pass membrane protein</topology>
    </subcellularLocation>
</comment>
<protein>
    <submittedName>
        <fullName evidence="10">EamA family transporter RarD</fullName>
    </submittedName>
</protein>
<name>A0A3N7HRQ3_9BURK</name>
<reference evidence="10 11" key="1">
    <citation type="submission" date="2018-08" db="EMBL/GenBank/DDBJ databases">
        <authorList>
            <person name="Khan S.A."/>
            <person name="Jeon C.O."/>
            <person name="Chun B.H."/>
            <person name="Jeong S.E."/>
        </authorList>
    </citation>
    <scope>NUCLEOTIDE SEQUENCE [LARGE SCALE GENOMIC DNA]</scope>
    <source>
        <strain evidence="10 11">S-16</strain>
    </source>
</reference>
<keyword evidence="7 8" id="KW-0472">Membrane</keyword>
<evidence type="ECO:0000313" key="11">
    <source>
        <dbReference type="Proteomes" id="UP000267464"/>
    </source>
</evidence>
<dbReference type="AlphaFoldDB" id="A0A3N7HRQ3"/>
<dbReference type="Pfam" id="PF00892">
    <property type="entry name" value="EamA"/>
    <property type="match status" value="1"/>
</dbReference>
<feature type="transmembrane region" description="Helical" evidence="8">
    <location>
        <begin position="99"/>
        <end position="116"/>
    </location>
</feature>
<feature type="transmembrane region" description="Helical" evidence="8">
    <location>
        <begin position="67"/>
        <end position="87"/>
    </location>
</feature>
<keyword evidence="5 8" id="KW-0812">Transmembrane</keyword>
<proteinExistence type="inferred from homology"/>
<dbReference type="OrthoDB" id="369870at2"/>
<dbReference type="Proteomes" id="UP000267464">
    <property type="component" value="Unassembled WGS sequence"/>
</dbReference>
<dbReference type="EMBL" id="QUSW01000002">
    <property type="protein sequence ID" value="RQP24864.1"/>
    <property type="molecule type" value="Genomic_DNA"/>
</dbReference>
<keyword evidence="4" id="KW-1003">Cell membrane</keyword>
<accession>A0A3N7HRQ3</accession>
<dbReference type="PANTHER" id="PTHR22911">
    <property type="entry name" value="ACYL-MALONYL CONDENSING ENZYME-RELATED"/>
    <property type="match status" value="1"/>
</dbReference>
<keyword evidence="6 8" id="KW-1133">Transmembrane helix</keyword>
<dbReference type="RefSeq" id="WP_124539769.1">
    <property type="nucleotide sequence ID" value="NZ_QUSW01000002.1"/>
</dbReference>
<evidence type="ECO:0000256" key="4">
    <source>
        <dbReference type="ARBA" id="ARBA00022475"/>
    </source>
</evidence>
<keyword evidence="3" id="KW-0813">Transport</keyword>
<dbReference type="PANTHER" id="PTHR22911:SF137">
    <property type="entry name" value="SOLUTE CARRIER FAMILY 35 MEMBER G2-RELATED"/>
    <property type="match status" value="1"/>
</dbReference>
<feature type="transmembrane region" description="Helical" evidence="8">
    <location>
        <begin position="5"/>
        <end position="22"/>
    </location>
</feature>
<feature type="transmembrane region" description="Helical" evidence="8">
    <location>
        <begin position="34"/>
        <end position="55"/>
    </location>
</feature>
<evidence type="ECO:0000256" key="5">
    <source>
        <dbReference type="ARBA" id="ARBA00022692"/>
    </source>
</evidence>
<sequence>MNPGILYAGLAYVIWGLFPLYFKQIAAISPPDVLAHRIVWSVLFVMLMLAVKRHWEWIRPALRQRRVVATFALTSVLLSANWLTYIWAVTHGHVVDASLGYFITPLVNVLLGYTVLKERLRPAQWTAVALAAAGVLWLALQGGQVPWIALVLACTFGTYGLLRKTAALGPLEGLTLETGVLLPPALAFLAWSLASGHTQFPTGSGVVDLMLVGIGPITAVPLLLFAAGARRIRLSTLGLLQYIGPSIQFGLGVWLYHEPFTGPRVIGFALIWTALLIYSAESLLQGQVAARRQPAMEPE</sequence>
<feature type="transmembrane region" description="Helical" evidence="8">
    <location>
        <begin position="123"/>
        <end position="140"/>
    </location>
</feature>
<feature type="transmembrane region" description="Helical" evidence="8">
    <location>
        <begin position="263"/>
        <end position="284"/>
    </location>
</feature>
<evidence type="ECO:0000256" key="2">
    <source>
        <dbReference type="ARBA" id="ARBA00007362"/>
    </source>
</evidence>
<evidence type="ECO:0000256" key="8">
    <source>
        <dbReference type="SAM" id="Phobius"/>
    </source>
</evidence>
<comment type="caution">
    <text evidence="10">The sequence shown here is derived from an EMBL/GenBank/DDBJ whole genome shotgun (WGS) entry which is preliminary data.</text>
</comment>
<evidence type="ECO:0000256" key="6">
    <source>
        <dbReference type="ARBA" id="ARBA00022989"/>
    </source>
</evidence>
<comment type="similarity">
    <text evidence="2">Belongs to the EamA transporter family.</text>
</comment>
<feature type="transmembrane region" description="Helical" evidence="8">
    <location>
        <begin position="239"/>
        <end position="257"/>
    </location>
</feature>
<dbReference type="SUPFAM" id="SSF103481">
    <property type="entry name" value="Multidrug resistance efflux transporter EmrE"/>
    <property type="match status" value="2"/>
</dbReference>
<organism evidence="10 11">
    <name type="scientific">Piscinibacter terrae</name>
    <dbReference type="NCBI Taxonomy" id="2496871"/>
    <lineage>
        <taxon>Bacteria</taxon>
        <taxon>Pseudomonadati</taxon>
        <taxon>Pseudomonadota</taxon>
        <taxon>Betaproteobacteria</taxon>
        <taxon>Burkholderiales</taxon>
        <taxon>Sphaerotilaceae</taxon>
        <taxon>Piscinibacter</taxon>
    </lineage>
</organism>
<dbReference type="InterPro" id="IPR000620">
    <property type="entry name" value="EamA_dom"/>
</dbReference>
<dbReference type="GO" id="GO:0005886">
    <property type="term" value="C:plasma membrane"/>
    <property type="evidence" value="ECO:0007669"/>
    <property type="project" value="UniProtKB-SubCell"/>
</dbReference>
<reference evidence="10 11" key="2">
    <citation type="submission" date="2018-12" db="EMBL/GenBank/DDBJ databases">
        <title>Rhizobacter gummiphilus sp. nov., a rubber-degrading bacterium isolated from the soil of a botanical garden in Japan.</title>
        <authorList>
            <person name="Shunsuke S.S."/>
        </authorList>
    </citation>
    <scope>NUCLEOTIDE SEQUENCE [LARGE SCALE GENOMIC DNA]</scope>
    <source>
        <strain evidence="10 11">S-16</strain>
    </source>
</reference>
<feature type="transmembrane region" description="Helical" evidence="8">
    <location>
        <begin position="206"/>
        <end position="227"/>
    </location>
</feature>
<feature type="domain" description="EamA" evidence="9">
    <location>
        <begin position="3"/>
        <end position="138"/>
    </location>
</feature>
<evidence type="ECO:0000256" key="1">
    <source>
        <dbReference type="ARBA" id="ARBA00004651"/>
    </source>
</evidence>
<evidence type="ECO:0000256" key="7">
    <source>
        <dbReference type="ARBA" id="ARBA00023136"/>
    </source>
</evidence>
<feature type="transmembrane region" description="Helical" evidence="8">
    <location>
        <begin position="146"/>
        <end position="162"/>
    </location>
</feature>
<dbReference type="InterPro" id="IPR004626">
    <property type="entry name" value="RarD"/>
</dbReference>
<evidence type="ECO:0000313" key="10">
    <source>
        <dbReference type="EMBL" id="RQP24864.1"/>
    </source>
</evidence>
<evidence type="ECO:0000259" key="9">
    <source>
        <dbReference type="Pfam" id="PF00892"/>
    </source>
</evidence>
<gene>
    <name evidence="10" type="primary">rarD</name>
    <name evidence="10" type="ORF">DZC73_08305</name>
</gene>
<dbReference type="InterPro" id="IPR037185">
    <property type="entry name" value="EmrE-like"/>
</dbReference>
<dbReference type="NCBIfam" id="TIGR00688">
    <property type="entry name" value="rarD"/>
    <property type="match status" value="1"/>
</dbReference>
<feature type="transmembrane region" description="Helical" evidence="8">
    <location>
        <begin position="174"/>
        <end position="194"/>
    </location>
</feature>
<keyword evidence="11" id="KW-1185">Reference proteome</keyword>